<keyword evidence="1" id="KW-1133">Transmembrane helix</keyword>
<name>A0A314UBW3_PRUYE</name>
<evidence type="ECO:0000256" key="1">
    <source>
        <dbReference type="SAM" id="Phobius"/>
    </source>
</evidence>
<gene>
    <name evidence="2" type="ORF">Pyn_04315</name>
</gene>
<accession>A0A314UBW3</accession>
<evidence type="ECO:0000313" key="3">
    <source>
        <dbReference type="Proteomes" id="UP000250321"/>
    </source>
</evidence>
<keyword evidence="1" id="KW-0472">Membrane</keyword>
<evidence type="ECO:0000313" key="2">
    <source>
        <dbReference type="EMBL" id="PQM34196.1"/>
    </source>
</evidence>
<proteinExistence type="predicted"/>
<reference evidence="2 3" key="1">
    <citation type="submission" date="2018-02" db="EMBL/GenBank/DDBJ databases">
        <title>Draft genome of wild Prunus yedoensis var. nudiflora.</title>
        <authorList>
            <person name="Baek S."/>
            <person name="Kim J.-H."/>
            <person name="Choi K."/>
            <person name="Kim G.-B."/>
            <person name="Cho A."/>
            <person name="Jang H."/>
            <person name="Shin C.-H."/>
            <person name="Yu H.-J."/>
            <person name="Mun J.-H."/>
        </authorList>
    </citation>
    <scope>NUCLEOTIDE SEQUENCE [LARGE SCALE GENOMIC DNA]</scope>
    <source>
        <strain evidence="3">cv. Jeju island</strain>
        <tissue evidence="2">Leaf</tissue>
    </source>
</reference>
<feature type="transmembrane region" description="Helical" evidence="1">
    <location>
        <begin position="20"/>
        <end position="41"/>
    </location>
</feature>
<dbReference type="Proteomes" id="UP000250321">
    <property type="component" value="Unassembled WGS sequence"/>
</dbReference>
<protein>
    <submittedName>
        <fullName evidence="2">Uncharacterized protein</fullName>
    </submittedName>
</protein>
<organism evidence="2 3">
    <name type="scientific">Prunus yedoensis var. nudiflora</name>
    <dbReference type="NCBI Taxonomy" id="2094558"/>
    <lineage>
        <taxon>Eukaryota</taxon>
        <taxon>Viridiplantae</taxon>
        <taxon>Streptophyta</taxon>
        <taxon>Embryophyta</taxon>
        <taxon>Tracheophyta</taxon>
        <taxon>Spermatophyta</taxon>
        <taxon>Magnoliopsida</taxon>
        <taxon>eudicotyledons</taxon>
        <taxon>Gunneridae</taxon>
        <taxon>Pentapetalae</taxon>
        <taxon>rosids</taxon>
        <taxon>fabids</taxon>
        <taxon>Rosales</taxon>
        <taxon>Rosaceae</taxon>
        <taxon>Amygdaloideae</taxon>
        <taxon>Amygdaleae</taxon>
        <taxon>Prunus</taxon>
    </lineage>
</organism>
<dbReference type="EMBL" id="PJQY01003825">
    <property type="protein sequence ID" value="PQM34196.1"/>
    <property type="molecule type" value="Genomic_DNA"/>
</dbReference>
<comment type="caution">
    <text evidence="2">The sequence shown here is derived from an EMBL/GenBank/DDBJ whole genome shotgun (WGS) entry which is preliminary data.</text>
</comment>
<sequence>MDDYDSILWNDWVVFKHGKAWFYVFLKEELASVGLGLFLGLEKAKAWVSRFFRQVEDELTSAWFGVSKLKTR</sequence>
<keyword evidence="3" id="KW-1185">Reference proteome</keyword>
<keyword evidence="1" id="KW-0812">Transmembrane</keyword>
<dbReference type="AlphaFoldDB" id="A0A314UBW3"/>